<dbReference type="Gene3D" id="1.10.238.10">
    <property type="entry name" value="EF-hand"/>
    <property type="match status" value="1"/>
</dbReference>
<dbReference type="PANTHER" id="PTHR19237">
    <property type="entry name" value="NUCLEOBINDIN"/>
    <property type="match status" value="1"/>
</dbReference>
<evidence type="ECO:0000259" key="22">
    <source>
        <dbReference type="PROSITE" id="PS50222"/>
    </source>
</evidence>
<dbReference type="GO" id="GO:0003677">
    <property type="term" value="F:DNA binding"/>
    <property type="evidence" value="ECO:0007669"/>
    <property type="project" value="UniProtKB-KW"/>
</dbReference>
<keyword evidence="15" id="KW-0175">Coiled coil</keyword>
<evidence type="ECO:0000313" key="23">
    <source>
        <dbReference type="Proteomes" id="UP000515202"/>
    </source>
</evidence>
<keyword evidence="9" id="KW-0344">Guanine-nucleotide releasing factor</keyword>
<feature type="domain" description="EF-hand" evidence="22">
    <location>
        <begin position="238"/>
        <end position="273"/>
    </location>
</feature>
<dbReference type="FunFam" id="1.10.238.10:FF:000045">
    <property type="entry name" value="Nucleobindin 2"/>
    <property type="match status" value="1"/>
</dbReference>
<feature type="chain" id="PRO_5027878879" description="Nucleobindin-1" evidence="21">
    <location>
        <begin position="25"/>
        <end position="462"/>
    </location>
</feature>
<dbReference type="GeneID" id="105301765"/>
<evidence type="ECO:0000256" key="15">
    <source>
        <dbReference type="ARBA" id="ARBA00023054"/>
    </source>
</evidence>
<comment type="function">
    <text evidence="18">Major calcium-binding protein of the Golgi which may have a role in calcium homeostasis. Acts as a non-receptor guanine nucleotide exchange factor which binds to and activates alpha subunits of guanine nucleotide-binding proteins (G proteins).</text>
</comment>
<evidence type="ECO:0000256" key="21">
    <source>
        <dbReference type="SAM" id="SignalP"/>
    </source>
</evidence>
<dbReference type="InterPro" id="IPR002048">
    <property type="entry name" value="EF_hand_dom"/>
</dbReference>
<evidence type="ECO:0000256" key="14">
    <source>
        <dbReference type="ARBA" id="ARBA00023034"/>
    </source>
</evidence>
<dbReference type="PANTHER" id="PTHR19237:SF21">
    <property type="entry name" value="NUCLEOBINDIN-1"/>
    <property type="match status" value="1"/>
</dbReference>
<reference evidence="24" key="1">
    <citation type="submission" date="2025-08" db="UniProtKB">
        <authorList>
            <consortium name="RefSeq"/>
        </authorList>
    </citation>
    <scope>IDENTIFICATION</scope>
    <source>
        <tissue evidence="24">Kidney</tissue>
    </source>
</reference>
<evidence type="ECO:0000256" key="6">
    <source>
        <dbReference type="ARBA" id="ARBA00022490"/>
    </source>
</evidence>
<dbReference type="RefSeq" id="XP_011372887.1">
    <property type="nucleotide sequence ID" value="XM_011374585.2"/>
</dbReference>
<dbReference type="SUPFAM" id="SSF47473">
    <property type="entry name" value="EF-hand"/>
    <property type="match status" value="1"/>
</dbReference>
<name>A0A6P3R832_PTEVA</name>
<keyword evidence="12" id="KW-0677">Repeat</keyword>
<dbReference type="InterPro" id="IPR011992">
    <property type="entry name" value="EF-hand-dom_pair"/>
</dbReference>
<evidence type="ECO:0000256" key="8">
    <source>
        <dbReference type="ARBA" id="ARBA00022553"/>
    </source>
</evidence>
<evidence type="ECO:0000256" key="11">
    <source>
        <dbReference type="ARBA" id="ARBA00022729"/>
    </source>
</evidence>
<dbReference type="InterPro" id="IPR018247">
    <property type="entry name" value="EF_Hand_1_Ca_BS"/>
</dbReference>
<feature type="region of interest" description="Disordered" evidence="20">
    <location>
        <begin position="366"/>
        <end position="462"/>
    </location>
</feature>
<dbReference type="Pfam" id="PF25434">
    <property type="entry name" value="NUCB1_N"/>
    <property type="match status" value="1"/>
</dbReference>
<dbReference type="GO" id="GO:0005509">
    <property type="term" value="F:calcium ion binding"/>
    <property type="evidence" value="ECO:0007669"/>
    <property type="project" value="InterPro"/>
</dbReference>
<evidence type="ECO:0000256" key="19">
    <source>
        <dbReference type="ARBA" id="ARBA00046684"/>
    </source>
</evidence>
<proteinExistence type="inferred from homology"/>
<evidence type="ECO:0000256" key="16">
    <source>
        <dbReference type="ARBA" id="ARBA00023125"/>
    </source>
</evidence>
<keyword evidence="6" id="KW-0963">Cytoplasm</keyword>
<dbReference type="GO" id="GO:0005793">
    <property type="term" value="C:endoplasmic reticulum-Golgi intermediate compartment"/>
    <property type="evidence" value="ECO:0007669"/>
    <property type="project" value="TreeGrafter"/>
</dbReference>
<evidence type="ECO:0000256" key="1">
    <source>
        <dbReference type="ARBA" id="ARBA00004306"/>
    </source>
</evidence>
<keyword evidence="17" id="KW-0472">Membrane</keyword>
<evidence type="ECO:0000256" key="12">
    <source>
        <dbReference type="ARBA" id="ARBA00022737"/>
    </source>
</evidence>
<evidence type="ECO:0000256" key="20">
    <source>
        <dbReference type="SAM" id="MobiDB-lite"/>
    </source>
</evidence>
<evidence type="ECO:0000256" key="3">
    <source>
        <dbReference type="ARBA" id="ARBA00004613"/>
    </source>
</evidence>
<dbReference type="PROSITE" id="PS00018">
    <property type="entry name" value="EF_HAND_1"/>
    <property type="match status" value="2"/>
</dbReference>
<keyword evidence="23" id="KW-1185">Reference proteome</keyword>
<dbReference type="GO" id="GO:0005085">
    <property type="term" value="F:guanyl-nucleotide exchange factor activity"/>
    <property type="evidence" value="ECO:0007669"/>
    <property type="project" value="UniProtKB-KW"/>
</dbReference>
<evidence type="ECO:0000313" key="24">
    <source>
        <dbReference type="RefSeq" id="XP_011372887.1"/>
    </source>
</evidence>
<evidence type="ECO:0000256" key="13">
    <source>
        <dbReference type="ARBA" id="ARBA00022837"/>
    </source>
</evidence>
<keyword evidence="7" id="KW-0964">Secreted</keyword>
<sequence>MPRSGSRAVFLLLSPLLLLRAVLTVPLERGAPKEESPATESPVSGPALLSSQVFAVVLQFPRTPQHPRQREQASNAGLKSGKLSRELDFVSHHVRTKLDELKRQEVSRLRMLLKAKMDAEQEPNVQLDHLSLLKQFEHLDPQNQHTFEARDLELLIQTATRDLAQYDAAHHEEFKRYEMLKEHERRRYLESLGEEQRKEAERKLEEQQRRHREHPKVNVPGSQAQLKEVWEELDGLDPNRFNPKTFFILHDINSDGVLDEQELEALFTKELEKVYDPKNEEDDMREMEEERLRMREHVMKNVDTNQDRLVTLEEFLASTQRKEYEDAGEGWETVEMHPAYTEEELRRFEEELAAREAELNAKAQRLSQETEALGRSQDRLEAQKRELQQAVLQMEQRKQQQQQQQQQQQGHSDPAPGPEGQLKFHPDTDDAPVPAPAGDVAASEKKVPEQPPEPPQLDSQHL</sequence>
<dbReference type="OrthoDB" id="5982823at2759"/>
<accession>A0A6P3R832</accession>
<feature type="compositionally biased region" description="Basic and acidic residues" evidence="20">
    <location>
        <begin position="191"/>
        <end position="208"/>
    </location>
</feature>
<dbReference type="Proteomes" id="UP000515202">
    <property type="component" value="Unplaced"/>
</dbReference>
<evidence type="ECO:0000256" key="5">
    <source>
        <dbReference type="ARBA" id="ARBA00020408"/>
    </source>
</evidence>
<keyword evidence="13" id="KW-0106">Calcium</keyword>
<comment type="subcellular location">
    <subcellularLocation>
        <location evidence="2">Cytoplasm</location>
    </subcellularLocation>
    <subcellularLocation>
        <location evidence="1">Golgi apparatus</location>
        <location evidence="1">cis-Golgi network membrane</location>
        <topology evidence="1">Peripheral membrane protein</topology>
        <orientation evidence="1">Lumenal side</orientation>
    </subcellularLocation>
    <subcellularLocation>
        <location evidence="3">Secreted</location>
    </subcellularLocation>
</comment>
<keyword evidence="11 21" id="KW-0732">Signal</keyword>
<evidence type="ECO:0000256" key="18">
    <source>
        <dbReference type="ARBA" id="ARBA00045400"/>
    </source>
</evidence>
<evidence type="ECO:0000256" key="10">
    <source>
        <dbReference type="ARBA" id="ARBA00022723"/>
    </source>
</evidence>
<keyword evidence="14" id="KW-0333">Golgi apparatus</keyword>
<dbReference type="GO" id="GO:0005794">
    <property type="term" value="C:Golgi apparatus"/>
    <property type="evidence" value="ECO:0007669"/>
    <property type="project" value="UniProtKB-SubCell"/>
</dbReference>
<feature type="signal peptide" evidence="21">
    <location>
        <begin position="1"/>
        <end position="24"/>
    </location>
</feature>
<dbReference type="AlphaFoldDB" id="A0A6P3R832"/>
<protein>
    <recommendedName>
        <fullName evidence="5">Nucleobindin-1</fullName>
    </recommendedName>
</protein>
<dbReference type="KEGG" id="pvp:105301765"/>
<dbReference type="InterPro" id="IPR040250">
    <property type="entry name" value="Nucleobindin"/>
</dbReference>
<keyword evidence="8" id="KW-0597">Phosphoprotein</keyword>
<evidence type="ECO:0000256" key="2">
    <source>
        <dbReference type="ARBA" id="ARBA00004496"/>
    </source>
</evidence>
<organism evidence="23 24">
    <name type="scientific">Pteropus vampyrus</name>
    <name type="common">Large flying fox</name>
    <dbReference type="NCBI Taxonomy" id="132908"/>
    <lineage>
        <taxon>Eukaryota</taxon>
        <taxon>Metazoa</taxon>
        <taxon>Chordata</taxon>
        <taxon>Craniata</taxon>
        <taxon>Vertebrata</taxon>
        <taxon>Euteleostomi</taxon>
        <taxon>Mammalia</taxon>
        <taxon>Eutheria</taxon>
        <taxon>Laurasiatheria</taxon>
        <taxon>Chiroptera</taxon>
        <taxon>Yinpterochiroptera</taxon>
        <taxon>Pteropodoidea</taxon>
        <taxon>Pteropodidae</taxon>
        <taxon>Pteropodinae</taxon>
        <taxon>Pteropus</taxon>
    </lineage>
</organism>
<evidence type="ECO:0000256" key="7">
    <source>
        <dbReference type="ARBA" id="ARBA00022525"/>
    </source>
</evidence>
<evidence type="ECO:0000256" key="9">
    <source>
        <dbReference type="ARBA" id="ARBA00022658"/>
    </source>
</evidence>
<feature type="region of interest" description="Disordered" evidence="20">
    <location>
        <begin position="191"/>
        <end position="219"/>
    </location>
</feature>
<feature type="compositionally biased region" description="Basic and acidic residues" evidence="20">
    <location>
        <begin position="376"/>
        <end position="387"/>
    </location>
</feature>
<dbReference type="PROSITE" id="PS50222">
    <property type="entry name" value="EF_HAND_2"/>
    <property type="match status" value="1"/>
</dbReference>
<dbReference type="CTD" id="4924"/>
<comment type="similarity">
    <text evidence="4">Belongs to the nucleobindin family.</text>
</comment>
<dbReference type="GO" id="GO:0070062">
    <property type="term" value="C:extracellular exosome"/>
    <property type="evidence" value="ECO:0007669"/>
    <property type="project" value="TreeGrafter"/>
</dbReference>
<feature type="compositionally biased region" description="Low complexity" evidence="20">
    <location>
        <begin position="399"/>
        <end position="409"/>
    </location>
</feature>
<keyword evidence="16" id="KW-0238">DNA-binding</keyword>
<comment type="subunit">
    <text evidence="19">Interacts (via GBA motif) with guanine nucleotide-binding protein G(i) alpha subunits GNAI1, GNAI2 and GNAI3 with higher affinity for GNAI1 and GNAI3 than for GNAI2. Preferentially interacts with inactive rather than active GNAI3. Interaction with GNAI3 is inhibited when NUCB1 binds calcium, probably due to a conformational change which renders the GBA motif inaccessible.</text>
</comment>
<evidence type="ECO:0000256" key="4">
    <source>
        <dbReference type="ARBA" id="ARBA00008063"/>
    </source>
</evidence>
<dbReference type="InterPro" id="IPR057576">
    <property type="entry name" value="NUCB1_N"/>
</dbReference>
<evidence type="ECO:0000256" key="17">
    <source>
        <dbReference type="ARBA" id="ARBA00023136"/>
    </source>
</evidence>
<keyword evidence="10" id="KW-0479">Metal-binding</keyword>
<gene>
    <name evidence="24" type="primary">NUCB1</name>
</gene>